<dbReference type="Gene3D" id="3.40.50.2300">
    <property type="match status" value="2"/>
</dbReference>
<dbReference type="InterPro" id="IPR046335">
    <property type="entry name" value="LacI/GalR-like_sensor"/>
</dbReference>
<dbReference type="SUPFAM" id="SSF53822">
    <property type="entry name" value="Periplasmic binding protein-like I"/>
    <property type="match status" value="1"/>
</dbReference>
<dbReference type="Proteomes" id="UP000245959">
    <property type="component" value="Unassembled WGS sequence"/>
</dbReference>
<evidence type="ECO:0000313" key="5">
    <source>
        <dbReference type="EMBL" id="PVY43365.1"/>
    </source>
</evidence>
<dbReference type="EMBL" id="QEKH01000009">
    <property type="protein sequence ID" value="PVY43365.1"/>
    <property type="molecule type" value="Genomic_DNA"/>
</dbReference>
<dbReference type="InterPro" id="IPR028082">
    <property type="entry name" value="Peripla_BP_I"/>
</dbReference>
<comment type="caution">
    <text evidence="5">The sequence shown here is derived from an EMBL/GenBank/DDBJ whole genome shotgun (WGS) entry which is preliminary data.</text>
</comment>
<dbReference type="CDD" id="cd01392">
    <property type="entry name" value="HTH_LacI"/>
    <property type="match status" value="1"/>
</dbReference>
<dbReference type="CDD" id="cd06267">
    <property type="entry name" value="PBP1_LacI_sugar_binding-like"/>
    <property type="match status" value="1"/>
</dbReference>
<accession>A0A2U1B3V5</accession>
<reference evidence="5 6" key="1">
    <citation type="submission" date="2018-04" db="EMBL/GenBank/DDBJ databases">
        <title>Genomic Encyclopedia of Type Strains, Phase IV (KMG-IV): sequencing the most valuable type-strain genomes for metagenomic binning, comparative biology and taxonomic classification.</title>
        <authorList>
            <person name="Goeker M."/>
        </authorList>
    </citation>
    <scope>NUCLEOTIDE SEQUENCE [LARGE SCALE GENOMIC DNA]</scope>
    <source>
        <strain evidence="5 6">DSM 14823</strain>
    </source>
</reference>
<dbReference type="Gene3D" id="1.10.260.40">
    <property type="entry name" value="lambda repressor-like DNA-binding domains"/>
    <property type="match status" value="1"/>
</dbReference>
<proteinExistence type="predicted"/>
<dbReference type="OrthoDB" id="269117at2"/>
<dbReference type="Pfam" id="PF00356">
    <property type="entry name" value="LacI"/>
    <property type="match status" value="1"/>
</dbReference>
<sequence>MSCITLKQVAELTGKSEATVSLVLNSKQFHRVSPKTRREIEAVAERLGYTPNLQAQALVRGKTRSIAITAVGMTPFYNEYIRRLTHLFEKQNYNVFAFETMLNPEREKQVVNWVSQGLFDGCICLEYNYSNRSFYDTLVKNGMPHVFRGWNALEFYPEHMIRVDYRSAISELFAHLETQGYRRLSVIIDGSSYFVEEDSFSVRKSLYYELIHNRQLTIDPEAWITVPIDVENHLHYSYEKTREMLARCPDVDVLIVQSAADIPAVYKAAAEAGRRIGADLAVATFDRIPMLDYMAPPVTYIHEPCEAIADLVAAEMLAQLGVTEMNFSSRKVEAVLSVNDSTLKAM</sequence>
<evidence type="ECO:0000256" key="2">
    <source>
        <dbReference type="ARBA" id="ARBA00023125"/>
    </source>
</evidence>
<dbReference type="Pfam" id="PF13377">
    <property type="entry name" value="Peripla_BP_3"/>
    <property type="match status" value="1"/>
</dbReference>
<keyword evidence="6" id="KW-1185">Reference proteome</keyword>
<dbReference type="GO" id="GO:0000976">
    <property type="term" value="F:transcription cis-regulatory region binding"/>
    <property type="evidence" value="ECO:0007669"/>
    <property type="project" value="TreeGrafter"/>
</dbReference>
<dbReference type="SUPFAM" id="SSF47413">
    <property type="entry name" value="lambda repressor-like DNA-binding domains"/>
    <property type="match status" value="1"/>
</dbReference>
<dbReference type="GeneID" id="78294853"/>
<dbReference type="RefSeq" id="WP_116883548.1">
    <property type="nucleotide sequence ID" value="NZ_CABMMC010000045.1"/>
</dbReference>
<keyword evidence="2 5" id="KW-0238">DNA-binding</keyword>
<gene>
    <name evidence="5" type="ORF">C8D82_10950</name>
</gene>
<keyword evidence="1" id="KW-0805">Transcription regulation</keyword>
<evidence type="ECO:0000256" key="1">
    <source>
        <dbReference type="ARBA" id="ARBA00023015"/>
    </source>
</evidence>
<feature type="domain" description="HTH lacI-type" evidence="4">
    <location>
        <begin position="4"/>
        <end position="60"/>
    </location>
</feature>
<name>A0A2U1B3V5_9BACT</name>
<evidence type="ECO:0000256" key="3">
    <source>
        <dbReference type="ARBA" id="ARBA00023163"/>
    </source>
</evidence>
<keyword evidence="3" id="KW-0804">Transcription</keyword>
<dbReference type="PANTHER" id="PTHR30146:SF109">
    <property type="entry name" value="HTH-TYPE TRANSCRIPTIONAL REGULATOR GALS"/>
    <property type="match status" value="1"/>
</dbReference>
<dbReference type="AlphaFoldDB" id="A0A2U1B3V5"/>
<organism evidence="5 6">
    <name type="scientific">Victivallis vadensis</name>
    <dbReference type="NCBI Taxonomy" id="172901"/>
    <lineage>
        <taxon>Bacteria</taxon>
        <taxon>Pseudomonadati</taxon>
        <taxon>Lentisphaerota</taxon>
        <taxon>Lentisphaeria</taxon>
        <taxon>Victivallales</taxon>
        <taxon>Victivallaceae</taxon>
        <taxon>Victivallis</taxon>
    </lineage>
</organism>
<evidence type="ECO:0000313" key="6">
    <source>
        <dbReference type="Proteomes" id="UP000245959"/>
    </source>
</evidence>
<dbReference type="InterPro" id="IPR010982">
    <property type="entry name" value="Lambda_DNA-bd_dom_sf"/>
</dbReference>
<dbReference type="SMART" id="SM00354">
    <property type="entry name" value="HTH_LACI"/>
    <property type="match status" value="1"/>
</dbReference>
<protein>
    <submittedName>
        <fullName evidence="5">DNA-binding LacI/PurR family transcriptional regulator</fullName>
    </submittedName>
</protein>
<dbReference type="GO" id="GO:0003700">
    <property type="term" value="F:DNA-binding transcription factor activity"/>
    <property type="evidence" value="ECO:0007669"/>
    <property type="project" value="TreeGrafter"/>
</dbReference>
<dbReference type="PROSITE" id="PS50932">
    <property type="entry name" value="HTH_LACI_2"/>
    <property type="match status" value="1"/>
</dbReference>
<dbReference type="InterPro" id="IPR000843">
    <property type="entry name" value="HTH_LacI"/>
</dbReference>
<dbReference type="PANTHER" id="PTHR30146">
    <property type="entry name" value="LACI-RELATED TRANSCRIPTIONAL REPRESSOR"/>
    <property type="match status" value="1"/>
</dbReference>
<evidence type="ECO:0000259" key="4">
    <source>
        <dbReference type="PROSITE" id="PS50932"/>
    </source>
</evidence>